<organism evidence="1 2">
    <name type="scientific">Oryctes borbonicus</name>
    <dbReference type="NCBI Taxonomy" id="1629725"/>
    <lineage>
        <taxon>Eukaryota</taxon>
        <taxon>Metazoa</taxon>
        <taxon>Ecdysozoa</taxon>
        <taxon>Arthropoda</taxon>
        <taxon>Hexapoda</taxon>
        <taxon>Insecta</taxon>
        <taxon>Pterygota</taxon>
        <taxon>Neoptera</taxon>
        <taxon>Endopterygota</taxon>
        <taxon>Coleoptera</taxon>
        <taxon>Polyphaga</taxon>
        <taxon>Scarabaeiformia</taxon>
        <taxon>Scarabaeidae</taxon>
        <taxon>Dynastinae</taxon>
        <taxon>Oryctes</taxon>
    </lineage>
</organism>
<dbReference type="Pfam" id="PF06585">
    <property type="entry name" value="JHBP"/>
    <property type="match status" value="1"/>
</dbReference>
<name>A0A0T6B5R1_9SCAR</name>
<accession>A0A0T6B5R1</accession>
<evidence type="ECO:0000313" key="2">
    <source>
        <dbReference type="Proteomes" id="UP000051574"/>
    </source>
</evidence>
<evidence type="ECO:0000313" key="1">
    <source>
        <dbReference type="EMBL" id="KRT82660.1"/>
    </source>
</evidence>
<reference evidence="1 2" key="1">
    <citation type="submission" date="2015-09" db="EMBL/GenBank/DDBJ databases">
        <title>Draft genome of the scarab beetle Oryctes borbonicus.</title>
        <authorList>
            <person name="Meyer J.M."/>
            <person name="Markov G.V."/>
            <person name="Baskaran P."/>
            <person name="Herrmann M."/>
            <person name="Sommer R.J."/>
            <person name="Roedelsperger C."/>
        </authorList>
    </citation>
    <scope>NUCLEOTIDE SEQUENCE [LARGE SCALE GENOMIC DNA]</scope>
    <source>
        <strain evidence="1">OB123</strain>
        <tissue evidence="1">Whole animal</tissue>
    </source>
</reference>
<dbReference type="Proteomes" id="UP000051574">
    <property type="component" value="Unassembled WGS sequence"/>
</dbReference>
<gene>
    <name evidence="1" type="ORF">AMK59_3263</name>
</gene>
<protein>
    <submittedName>
        <fullName evidence="1">Hemolymph juvenile hormone-binding protein</fullName>
    </submittedName>
</protein>
<dbReference type="Gene3D" id="3.15.10.30">
    <property type="entry name" value="Haemolymph juvenile hormone binding protein"/>
    <property type="match status" value="1"/>
</dbReference>
<comment type="caution">
    <text evidence="1">The sequence shown here is derived from an EMBL/GenBank/DDBJ whole genome shotgun (WGS) entry which is preliminary data.</text>
</comment>
<proteinExistence type="predicted"/>
<dbReference type="AlphaFoldDB" id="A0A0T6B5R1"/>
<dbReference type="OrthoDB" id="10017160at2759"/>
<dbReference type="InterPro" id="IPR010562">
    <property type="entry name" value="Haemolymph_juvenile_hormone-bd"/>
</dbReference>
<sequence>MLRVDVPNTVTELLKAVTPHFQERLQENFQEQGLRRQRVHPNHKTSLKNVIVLDKGANIELSNLKIIEMGQCTLKNFHLKLEMFNIFLEANINHLMIEGDYKQSCLNTLVPMSHSGKIEFNLEDLAIDGNIGICNVEDSFVTKNYDVNMKLGKICTKVVCKNGSQDDVFECTDTDIRPKTHSNENYKALLKQFKQNQWKFCRLLTADENWIHEYTPEAKKREALIEAKTVPSTGKVMATVFWG</sequence>
<keyword evidence="2" id="KW-1185">Reference proteome</keyword>
<dbReference type="InterPro" id="IPR038606">
    <property type="entry name" value="To_sf"/>
</dbReference>
<dbReference type="EMBL" id="LJIG01009648">
    <property type="protein sequence ID" value="KRT82660.1"/>
    <property type="molecule type" value="Genomic_DNA"/>
</dbReference>